<evidence type="ECO:0000313" key="1">
    <source>
        <dbReference type="EMBL" id="ASF41956.1"/>
    </source>
</evidence>
<protein>
    <recommendedName>
        <fullName evidence="3">DUF2931 domain-containing protein</fullName>
    </recommendedName>
</protein>
<dbReference type="Pfam" id="PF11153">
    <property type="entry name" value="DUF2931"/>
    <property type="match status" value="1"/>
</dbReference>
<reference evidence="2" key="1">
    <citation type="submission" date="2017-06" db="EMBL/GenBank/DDBJ databases">
        <title>Complete genome sequence of Capnocytophaga sp. KCOM 1579 (=ChDC OS43) isolated from a human refractory periapical abscess lesion.</title>
        <authorList>
            <person name="Kook J.-K."/>
            <person name="Park S.-N."/>
            <person name="Lim Y.K."/>
            <person name="Roh H."/>
        </authorList>
    </citation>
    <scope>NUCLEOTIDE SEQUENCE [LARGE SCALE GENOMIC DNA]</scope>
    <source>
        <strain evidence="2">ChDC OS43</strain>
    </source>
</reference>
<sequence length="406" mass="46978">MKNIIITLLVLFSSLTSCKEKEKENINKKYHWVAYVKPVSGYPIRVYRGVVYGKDGASRFGNGQSNLFEDDEPFPHFSIGAGTSGVFGSSEEEEAKGVPTHLDVSWLSYVEKCQYLLENQPLDSVKIAELLKDKVYTLSLNENDTAPKIEEYNISVGLAPGGVVFVWLHNYGRVVEVGRYQAKKTKDIDFVTKEEASQYYKRTGNVVLDEHTIENRDYAIKLGLPKEKIRMQYQQCGTPVTEPLVIDDVFKIPYGLWDTFRKRYPWKMTLITKDRTKFIHSYYYQGLNREIEELFGERIWGENQIEKYSIPEKFRYTTIAQRSVPFVVYIKFYDEKGIIYKASIKFNVKEAMDVFEKAFKGQEDKAGELIIEVNETKTDINVRLKVGKREVEICNGSFSISEDDEW</sequence>
<keyword evidence="2" id="KW-1185">Reference proteome</keyword>
<name>A0A1Z4BKZ6_9FLAO</name>
<dbReference type="RefSeq" id="WP_088593157.1">
    <property type="nucleotide sequence ID" value="NZ_CP022022.1"/>
</dbReference>
<dbReference type="KEGG" id="capn:CBG49_01980"/>
<proteinExistence type="predicted"/>
<dbReference type="Proteomes" id="UP000197007">
    <property type="component" value="Chromosome"/>
</dbReference>
<evidence type="ECO:0008006" key="3">
    <source>
        <dbReference type="Google" id="ProtNLM"/>
    </source>
</evidence>
<accession>A0A1Z4BKZ6</accession>
<dbReference type="AlphaFoldDB" id="A0A1Z4BKZ6"/>
<dbReference type="InterPro" id="IPR021326">
    <property type="entry name" value="DUF2931"/>
</dbReference>
<organism evidence="1 2">
    <name type="scientific">Capnocytophaga endodontalis</name>
    <dbReference type="NCBI Taxonomy" id="2708117"/>
    <lineage>
        <taxon>Bacteria</taxon>
        <taxon>Pseudomonadati</taxon>
        <taxon>Bacteroidota</taxon>
        <taxon>Flavobacteriia</taxon>
        <taxon>Flavobacteriales</taxon>
        <taxon>Flavobacteriaceae</taxon>
        <taxon>Capnocytophaga</taxon>
    </lineage>
</organism>
<evidence type="ECO:0000313" key="2">
    <source>
        <dbReference type="Proteomes" id="UP000197007"/>
    </source>
</evidence>
<gene>
    <name evidence="1" type="ORF">CBG49_01980</name>
</gene>
<dbReference type="PROSITE" id="PS51257">
    <property type="entry name" value="PROKAR_LIPOPROTEIN"/>
    <property type="match status" value="1"/>
</dbReference>
<dbReference type="EMBL" id="CP022022">
    <property type="protein sequence ID" value="ASF41956.1"/>
    <property type="molecule type" value="Genomic_DNA"/>
</dbReference>